<dbReference type="EMBL" id="WJKJ01000331">
    <property type="protein sequence ID" value="MBD3365528.1"/>
    <property type="molecule type" value="Genomic_DNA"/>
</dbReference>
<keyword evidence="1" id="KW-1133">Transmembrane helix</keyword>
<reference evidence="2" key="1">
    <citation type="submission" date="2019-11" db="EMBL/GenBank/DDBJ databases">
        <title>Microbial mats filling the niche in hypersaline microbial mats.</title>
        <authorList>
            <person name="Wong H.L."/>
            <person name="Macleod F.I."/>
            <person name="White R.A. III"/>
            <person name="Burns B.P."/>
        </authorList>
    </citation>
    <scope>NUCLEOTIDE SEQUENCE</scope>
    <source>
        <strain evidence="2">Bin_327</strain>
    </source>
</reference>
<keyword evidence="1" id="KW-0472">Membrane</keyword>
<evidence type="ECO:0000256" key="1">
    <source>
        <dbReference type="SAM" id="Phobius"/>
    </source>
</evidence>
<evidence type="ECO:0000313" key="2">
    <source>
        <dbReference type="EMBL" id="MBD3365528.1"/>
    </source>
</evidence>
<accession>A0A9D5KAY3</accession>
<protein>
    <recommendedName>
        <fullName evidence="4">AsmA family protein</fullName>
    </recommendedName>
</protein>
<feature type="non-terminal residue" evidence="2">
    <location>
        <position position="452"/>
    </location>
</feature>
<proteinExistence type="predicted"/>
<name>A0A9D5KAY3_UNCW3</name>
<evidence type="ECO:0000313" key="3">
    <source>
        <dbReference type="Proteomes" id="UP000630660"/>
    </source>
</evidence>
<comment type="caution">
    <text evidence="2">The sequence shown here is derived from an EMBL/GenBank/DDBJ whole genome shotgun (WGS) entry which is preliminary data.</text>
</comment>
<evidence type="ECO:0008006" key="4">
    <source>
        <dbReference type="Google" id="ProtNLM"/>
    </source>
</evidence>
<organism evidence="2 3">
    <name type="scientific">candidate division WOR-3 bacterium</name>
    <dbReference type="NCBI Taxonomy" id="2052148"/>
    <lineage>
        <taxon>Bacteria</taxon>
        <taxon>Bacteria division WOR-3</taxon>
    </lineage>
</organism>
<keyword evidence="1" id="KW-0812">Transmembrane</keyword>
<feature type="transmembrane region" description="Helical" evidence="1">
    <location>
        <begin position="24"/>
        <end position="45"/>
    </location>
</feature>
<dbReference type="AlphaFoldDB" id="A0A9D5KAY3"/>
<gene>
    <name evidence="2" type="ORF">GF359_09975</name>
</gene>
<dbReference type="Proteomes" id="UP000630660">
    <property type="component" value="Unassembled WGS sequence"/>
</dbReference>
<sequence>MVFFKRFRLKQGDRHPALKPRRRLIRRLAIGIISLAGIVTLAWLLRIPLRDDLVQHVLTLAEKEGYYVGYEEIWGDIFSGINFSSIEIVADDDHWLTAEKLNLSYRLLPLLFENRFEIRSVRLIRPEIRWLLPEEKPEDSEPFDPDFSLDLTNFHIRSGRIELADTLILDAIQFNATLEIRPHLVTGRVRRAAATMVLNHRDRLNLRSAKTSFSYSPPDSITLRDLLVVTSGSHLEADLALNGARWNAVLKEIDLDLSELDPEGLSGRLNARGFLLSETSGYAGELEAELLDVKMGSFELAQSRLSVAGDDGLFDIIIDASHKELGSLGVSGMLSMDTSSLNARLSFLNVDLYPAPDWPISFTGELNIGYRFAEKEGIAFGKLRNISLSSMSWDLCSFDLSFAEDLVDLKNLSLTRSFSEIKAQCRIQSGAVNGKLDVQGFQLASLRYLNPL</sequence>